<accession>A0A656JVN8</accession>
<gene>
    <name evidence="1" type="ORF">A245_21026</name>
</gene>
<name>A0A656JVN8_PSESF</name>
<dbReference type="GO" id="GO:0016787">
    <property type="term" value="F:hydrolase activity"/>
    <property type="evidence" value="ECO:0007669"/>
    <property type="project" value="UniProtKB-KW"/>
</dbReference>
<dbReference type="AlphaFoldDB" id="A0A656JVN8"/>
<organism evidence="1 2">
    <name type="scientific">Pseudomonas syringae pv. actinidiae ICMP 19096</name>
    <dbReference type="NCBI Taxonomy" id="1194405"/>
    <lineage>
        <taxon>Bacteria</taxon>
        <taxon>Pseudomonadati</taxon>
        <taxon>Pseudomonadota</taxon>
        <taxon>Gammaproteobacteria</taxon>
        <taxon>Pseudomonadales</taxon>
        <taxon>Pseudomonadaceae</taxon>
        <taxon>Pseudomonas</taxon>
        <taxon>Pseudomonas syringae</taxon>
    </lineage>
</organism>
<keyword evidence="1" id="KW-0378">Hydrolase</keyword>
<dbReference type="Proteomes" id="UP000018849">
    <property type="component" value="Unassembled WGS sequence"/>
</dbReference>
<evidence type="ECO:0000313" key="2">
    <source>
        <dbReference type="Proteomes" id="UP000018849"/>
    </source>
</evidence>
<sequence>MADRPQEAQNRIKDHGIIGDMRSAALIADTGSI</sequence>
<dbReference type="EMBL" id="AOKF01001791">
    <property type="protein sequence ID" value="EPN57092.1"/>
    <property type="molecule type" value="Genomic_DNA"/>
</dbReference>
<evidence type="ECO:0000313" key="1">
    <source>
        <dbReference type="EMBL" id="EPN57092.1"/>
    </source>
</evidence>
<reference evidence="1 2" key="1">
    <citation type="journal article" date="2013" name="PLoS Pathog.">
        <title>Genomic analysis of the Kiwifruit pathogen Pseudomonas syringae pv. actinidiae provides insight into the origins of an emergent plant disease.</title>
        <authorList>
            <person name="McCann H.C."/>
            <person name="Rikkerink E.H."/>
            <person name="Bertels F."/>
            <person name="Fiers M."/>
            <person name="Lu A."/>
            <person name="Rees-George J."/>
            <person name="Andersen M.T."/>
            <person name="Gleave A.P."/>
            <person name="Haubold B."/>
            <person name="Wohlers M.W."/>
            <person name="Guttman D.S."/>
            <person name="Wang P.W."/>
            <person name="Straub C."/>
            <person name="Vanneste J.L."/>
            <person name="Rainey P.B."/>
            <person name="Templeton M.D."/>
        </authorList>
    </citation>
    <scope>NUCLEOTIDE SEQUENCE [LARGE SCALE GENOMIC DNA]</scope>
    <source>
        <strain evidence="1 2">ICMP 19096</strain>
    </source>
</reference>
<proteinExistence type="predicted"/>
<feature type="non-terminal residue" evidence="1">
    <location>
        <position position="33"/>
    </location>
</feature>
<comment type="caution">
    <text evidence="1">The sequence shown here is derived from an EMBL/GenBank/DDBJ whole genome shotgun (WGS) entry which is preliminary data.</text>
</comment>
<protein>
    <submittedName>
        <fullName evidence="1">Glycosyl hydrolase family protein</fullName>
    </submittedName>
</protein>